<dbReference type="CDD" id="cd06529">
    <property type="entry name" value="S24_LexA-like"/>
    <property type="match status" value="1"/>
</dbReference>
<evidence type="ECO:0000256" key="2">
    <source>
        <dbReference type="ARBA" id="ARBA00023125"/>
    </source>
</evidence>
<evidence type="ECO:0000313" key="6">
    <source>
        <dbReference type="Proteomes" id="UP000182894"/>
    </source>
</evidence>
<dbReference type="InterPro" id="IPR010982">
    <property type="entry name" value="Lambda_DNA-bd_dom_sf"/>
</dbReference>
<evidence type="ECO:0000256" key="3">
    <source>
        <dbReference type="ARBA" id="ARBA00023163"/>
    </source>
</evidence>
<keyword evidence="1" id="KW-0805">Transcription regulation</keyword>
<feature type="domain" description="HTH cro/C1-type" evidence="4">
    <location>
        <begin position="50"/>
        <end position="106"/>
    </location>
</feature>
<evidence type="ECO:0000256" key="1">
    <source>
        <dbReference type="ARBA" id="ARBA00023015"/>
    </source>
</evidence>
<evidence type="ECO:0000259" key="4">
    <source>
        <dbReference type="PROSITE" id="PS50943"/>
    </source>
</evidence>
<dbReference type="Pfam" id="PF01381">
    <property type="entry name" value="HTH_3"/>
    <property type="match status" value="1"/>
</dbReference>
<dbReference type="RefSeq" id="WP_244165936.1">
    <property type="nucleotide sequence ID" value="NZ_FNCO01000028.1"/>
</dbReference>
<dbReference type="InterPro" id="IPR015927">
    <property type="entry name" value="Peptidase_S24_S26A/B/C"/>
</dbReference>
<dbReference type="EMBL" id="FNCO01000028">
    <property type="protein sequence ID" value="SDJ39554.1"/>
    <property type="molecule type" value="Genomic_DNA"/>
</dbReference>
<evidence type="ECO:0000313" key="5">
    <source>
        <dbReference type="EMBL" id="SDJ39554.1"/>
    </source>
</evidence>
<organism evidence="5 6">
    <name type="scientific">Pseudomonas abietaniphila</name>
    <dbReference type="NCBI Taxonomy" id="89065"/>
    <lineage>
        <taxon>Bacteria</taxon>
        <taxon>Pseudomonadati</taxon>
        <taxon>Pseudomonadota</taxon>
        <taxon>Gammaproteobacteria</taxon>
        <taxon>Pseudomonadales</taxon>
        <taxon>Pseudomonadaceae</taxon>
        <taxon>Pseudomonas</taxon>
    </lineage>
</organism>
<keyword evidence="6" id="KW-1185">Reference proteome</keyword>
<dbReference type="AlphaFoldDB" id="A0A1G8TDT6"/>
<dbReference type="Gene3D" id="1.10.260.40">
    <property type="entry name" value="lambda repressor-like DNA-binding domains"/>
    <property type="match status" value="1"/>
</dbReference>
<protein>
    <submittedName>
        <fullName evidence="5">Phage repressor protein C, contains Cro/C1-type HTH and peptisase s24 domains</fullName>
    </submittedName>
</protein>
<dbReference type="InterPro" id="IPR036286">
    <property type="entry name" value="LexA/Signal_pep-like_sf"/>
</dbReference>
<dbReference type="PANTHER" id="PTHR40661:SF3">
    <property type="entry name" value="FELS-1 PROPHAGE TRANSCRIPTIONAL REGULATOR"/>
    <property type="match status" value="1"/>
</dbReference>
<gene>
    <name evidence="5" type="ORF">SAMN05216605_12846</name>
</gene>
<proteinExistence type="predicted"/>
<keyword evidence="3" id="KW-0804">Transcription</keyword>
<dbReference type="InterPro" id="IPR001387">
    <property type="entry name" value="Cro/C1-type_HTH"/>
</dbReference>
<dbReference type="SUPFAM" id="SSF51306">
    <property type="entry name" value="LexA/Signal peptidase"/>
    <property type="match status" value="1"/>
</dbReference>
<keyword evidence="2" id="KW-0238">DNA-binding</keyword>
<reference evidence="6" key="1">
    <citation type="submission" date="2016-10" db="EMBL/GenBank/DDBJ databases">
        <authorList>
            <person name="Varghese N."/>
            <person name="Submissions S."/>
        </authorList>
    </citation>
    <scope>NUCLEOTIDE SEQUENCE [LARGE SCALE GENOMIC DNA]</scope>
    <source>
        <strain evidence="6">ATCC 700689</strain>
    </source>
</reference>
<dbReference type="GO" id="GO:0003677">
    <property type="term" value="F:DNA binding"/>
    <property type="evidence" value="ECO:0007669"/>
    <property type="project" value="UniProtKB-KW"/>
</dbReference>
<dbReference type="Gene3D" id="2.10.109.10">
    <property type="entry name" value="Umud Fragment, subunit A"/>
    <property type="match status" value="1"/>
</dbReference>
<accession>A0A1G8TDT6</accession>
<dbReference type="SMART" id="SM00530">
    <property type="entry name" value="HTH_XRE"/>
    <property type="match status" value="1"/>
</dbReference>
<dbReference type="PANTHER" id="PTHR40661">
    <property type="match status" value="1"/>
</dbReference>
<dbReference type="PROSITE" id="PS50943">
    <property type="entry name" value="HTH_CROC1"/>
    <property type="match status" value="1"/>
</dbReference>
<dbReference type="STRING" id="89065.SAMN05216605_12846"/>
<name>A0A1G8TDT6_9PSED</name>
<dbReference type="InterPro" id="IPR039418">
    <property type="entry name" value="LexA-like"/>
</dbReference>
<dbReference type="Proteomes" id="UP000182894">
    <property type="component" value="Unassembled WGS sequence"/>
</dbReference>
<dbReference type="CDD" id="cd00093">
    <property type="entry name" value="HTH_XRE"/>
    <property type="match status" value="1"/>
</dbReference>
<sequence length="293" mass="32709">MTAGIVASQYRRYWLHEYRRYYDLWMTKDSRRLPLADWQLDDSDRLKEIFQKKRAALKLTQEKLAEGLGDGVTQGAISHFMNRRTALSLKAVAVFAKMLDVKIEDISPTLARQIGELGLAAPAEVKHSPGVHSRTAANTPFPVGSDTEAAEDKYAHIPQYSAKAAAGLGHENPHVETLATLAFKLDWLRTKGVKAENLLVIYAEGDSMWPTINDHDVLLVDKSKIEPADGHVFVLSSTDKGAIVKRLVQSPLGGWIIRSDNEDKDEYGDLLLSRSDVNEHRIIGRVIWRGGDL</sequence>
<dbReference type="SUPFAM" id="SSF47413">
    <property type="entry name" value="lambda repressor-like DNA-binding domains"/>
    <property type="match status" value="1"/>
</dbReference>
<dbReference type="Pfam" id="PF00717">
    <property type="entry name" value="Peptidase_S24"/>
    <property type="match status" value="1"/>
</dbReference>